<dbReference type="EMBL" id="CP000781">
    <property type="protein sequence ID" value="ABS69859.1"/>
    <property type="molecule type" value="Genomic_DNA"/>
</dbReference>
<dbReference type="HOGENOM" id="CLU_1980748_0_0_5"/>
<dbReference type="STRING" id="78245.Xaut_4639"/>
<feature type="compositionally biased region" description="Low complexity" evidence="1">
    <location>
        <begin position="32"/>
        <end position="42"/>
    </location>
</feature>
<dbReference type="KEGG" id="xau:Xaut_4639"/>
<keyword evidence="2" id="KW-0472">Membrane</keyword>
<feature type="transmembrane region" description="Helical" evidence="2">
    <location>
        <begin position="6"/>
        <end position="23"/>
    </location>
</feature>
<accession>A7IPB3</accession>
<keyword evidence="4" id="KW-1185">Reference proteome</keyword>
<reference evidence="3 4" key="1">
    <citation type="submission" date="2007-07" db="EMBL/GenBank/DDBJ databases">
        <title>Complete sequence of chromosome of Xanthobacter autotrophicus Py2.</title>
        <authorList>
            <consortium name="US DOE Joint Genome Institute"/>
            <person name="Copeland A."/>
            <person name="Lucas S."/>
            <person name="Lapidus A."/>
            <person name="Barry K."/>
            <person name="Glavina del Rio T."/>
            <person name="Hammon N."/>
            <person name="Israni S."/>
            <person name="Dalin E."/>
            <person name="Tice H."/>
            <person name="Pitluck S."/>
            <person name="Sims D."/>
            <person name="Brettin T."/>
            <person name="Bruce D."/>
            <person name="Detter J.C."/>
            <person name="Han C."/>
            <person name="Tapia R."/>
            <person name="Brainard J."/>
            <person name="Schmutz J."/>
            <person name="Larimer F."/>
            <person name="Land M."/>
            <person name="Hauser L."/>
            <person name="Kyrpides N."/>
            <person name="Kim E."/>
            <person name="Ensigns S.A."/>
            <person name="Richardson P."/>
        </authorList>
    </citation>
    <scope>NUCLEOTIDE SEQUENCE [LARGE SCALE GENOMIC DNA]</scope>
    <source>
        <strain evidence="4">ATCC BAA-1158 / Py2</strain>
    </source>
</reference>
<evidence type="ECO:0000313" key="3">
    <source>
        <dbReference type="EMBL" id="ABS69859.1"/>
    </source>
</evidence>
<evidence type="ECO:0000313" key="4">
    <source>
        <dbReference type="Proteomes" id="UP000002417"/>
    </source>
</evidence>
<feature type="region of interest" description="Disordered" evidence="1">
    <location>
        <begin position="28"/>
        <end position="74"/>
    </location>
</feature>
<evidence type="ECO:0000256" key="1">
    <source>
        <dbReference type="SAM" id="MobiDB-lite"/>
    </source>
</evidence>
<feature type="region of interest" description="Disordered" evidence="1">
    <location>
        <begin position="91"/>
        <end position="126"/>
    </location>
</feature>
<gene>
    <name evidence="3" type="ordered locus">Xaut_4639</name>
</gene>
<evidence type="ECO:0000256" key="2">
    <source>
        <dbReference type="SAM" id="Phobius"/>
    </source>
</evidence>
<keyword evidence="2" id="KW-0812">Transmembrane</keyword>
<keyword evidence="2" id="KW-1133">Transmembrane helix</keyword>
<protein>
    <submittedName>
        <fullName evidence="3">Uncharacterized protein</fullName>
    </submittedName>
</protein>
<dbReference type="AlphaFoldDB" id="A7IPB3"/>
<name>A7IPB3_XANP2</name>
<organism evidence="3 4">
    <name type="scientific">Xanthobacter autotrophicus (strain ATCC BAA-1158 / Py2)</name>
    <dbReference type="NCBI Taxonomy" id="78245"/>
    <lineage>
        <taxon>Bacteria</taxon>
        <taxon>Pseudomonadati</taxon>
        <taxon>Pseudomonadota</taxon>
        <taxon>Alphaproteobacteria</taxon>
        <taxon>Hyphomicrobiales</taxon>
        <taxon>Xanthobacteraceae</taxon>
        <taxon>Xanthobacter</taxon>
    </lineage>
</organism>
<feature type="compositionally biased region" description="Gly residues" evidence="1">
    <location>
        <begin position="110"/>
        <end position="126"/>
    </location>
</feature>
<dbReference type="Proteomes" id="UP000002417">
    <property type="component" value="Chromosome"/>
</dbReference>
<sequence length="126" mass="12171">MDAIGFLVTLLVIGVPLAMFFALRRTKHPAAPERQAAPAAPARRPPADFGMAREGHDAPAPAVEPSSGTPASGAAAAAAGGAFILAVEAARQHAGESGGESADAGHRTGHGGNGPDSGADSGSGGA</sequence>
<proteinExistence type="predicted"/>